<evidence type="ECO:0000256" key="1">
    <source>
        <dbReference type="PIRSR" id="PIRSR610708-1"/>
    </source>
</evidence>
<organism evidence="2">
    <name type="scientific">uncultured virus</name>
    <dbReference type="NCBI Taxonomy" id="340016"/>
    <lineage>
        <taxon>Viruses</taxon>
        <taxon>environmental samples</taxon>
    </lineage>
</organism>
<accession>A0A218MN00</accession>
<name>A0A218MN00_9VIRU</name>
<feature type="active site" description="Proton donor" evidence="1">
    <location>
        <position position="10"/>
    </location>
</feature>
<evidence type="ECO:0000313" key="2">
    <source>
        <dbReference type="EMBL" id="ASF00655.1"/>
    </source>
</evidence>
<reference evidence="2" key="2">
    <citation type="journal article" date="2017" name="Nat. Commun.">
        <title>Single-virus genomics reveals hidden cosmopolitan and abundant viruses.</title>
        <authorList>
            <person name="Martinez-Hernandez F."/>
            <person name="Fornas O."/>
            <person name="Lluesma Gomez M."/>
            <person name="Bolduc B."/>
            <person name="de la Cruz Pena M.J."/>
            <person name="Martinez J.M."/>
            <person name="Anton J."/>
            <person name="Gasol J.M."/>
            <person name="Rosselli R."/>
            <person name="Rodriguez-Valera F."/>
            <person name="Sullivan M.B."/>
            <person name="Acinas S.G."/>
            <person name="Martinez-Garcia M."/>
        </authorList>
    </citation>
    <scope>NUCLEOTIDE SEQUENCE</scope>
</reference>
<dbReference type="Gene3D" id="3.40.50.1000">
    <property type="entry name" value="HAD superfamily/HAD-like"/>
    <property type="match status" value="1"/>
</dbReference>
<dbReference type="InterPro" id="IPR010708">
    <property type="entry name" value="5'(3')-deoxyribonucleotidase"/>
</dbReference>
<sequence length="197" mass="22920">MTKLIATDCDGVLFKWEEMFDKYMKMNGFEKKTQDHYELHMNYQIPEAEMPVLVKIFNESAYMRYLEPMDGAVEYVKKLADEGWRFHVITSQSTDKIANQARKDNLKDVFGDVFEDFTFLDTGGGKIDALKNLVPGTWWIEDKPKNAFDGAVLGLASILLDLPHNSSYTINKQMNFQRAKDWKHIYDIIKEKHYGNS</sequence>
<dbReference type="SUPFAM" id="SSF56784">
    <property type="entry name" value="HAD-like"/>
    <property type="match status" value="1"/>
</dbReference>
<proteinExistence type="predicted"/>
<dbReference type="InterPro" id="IPR023214">
    <property type="entry name" value="HAD_sf"/>
</dbReference>
<feature type="active site" description="Nucleophile" evidence="1">
    <location>
        <position position="8"/>
    </location>
</feature>
<dbReference type="EMBL" id="KY052848">
    <property type="protein sequence ID" value="ASF00655.1"/>
    <property type="molecule type" value="Genomic_DNA"/>
</dbReference>
<dbReference type="GO" id="GO:0008253">
    <property type="term" value="F:5'-nucleotidase activity"/>
    <property type="evidence" value="ECO:0007669"/>
    <property type="project" value="InterPro"/>
</dbReference>
<dbReference type="InterPro" id="IPR036412">
    <property type="entry name" value="HAD-like_sf"/>
</dbReference>
<protein>
    <submittedName>
        <fullName evidence="2">Uncharacterized protein</fullName>
    </submittedName>
</protein>
<dbReference type="GO" id="GO:0009264">
    <property type="term" value="P:deoxyribonucleotide catabolic process"/>
    <property type="evidence" value="ECO:0007669"/>
    <property type="project" value="InterPro"/>
</dbReference>
<dbReference type="Pfam" id="PF06941">
    <property type="entry name" value="NT5C"/>
    <property type="match status" value="1"/>
</dbReference>
<reference evidence="2" key="1">
    <citation type="submission" date="2016-10" db="EMBL/GenBank/DDBJ databases">
        <authorList>
            <person name="Varghese N."/>
        </authorList>
    </citation>
    <scope>NUCLEOTIDE SEQUENCE</scope>
</reference>